<dbReference type="Proteomes" id="UP000826195">
    <property type="component" value="Unassembled WGS sequence"/>
</dbReference>
<dbReference type="EMBL" id="JAHXZJ010000001">
    <property type="protein sequence ID" value="KAH0569175.1"/>
    <property type="molecule type" value="Genomic_DNA"/>
</dbReference>
<organism evidence="2 3">
    <name type="scientific">Cotesia glomerata</name>
    <name type="common">Lepidopteran parasitic wasp</name>
    <name type="synonym">Apanteles glomeratus</name>
    <dbReference type="NCBI Taxonomy" id="32391"/>
    <lineage>
        <taxon>Eukaryota</taxon>
        <taxon>Metazoa</taxon>
        <taxon>Ecdysozoa</taxon>
        <taxon>Arthropoda</taxon>
        <taxon>Hexapoda</taxon>
        <taxon>Insecta</taxon>
        <taxon>Pterygota</taxon>
        <taxon>Neoptera</taxon>
        <taxon>Endopterygota</taxon>
        <taxon>Hymenoptera</taxon>
        <taxon>Apocrita</taxon>
        <taxon>Ichneumonoidea</taxon>
        <taxon>Braconidae</taxon>
        <taxon>Microgastrinae</taxon>
        <taxon>Cotesia</taxon>
    </lineage>
</organism>
<feature type="compositionally biased region" description="Basic and acidic residues" evidence="1">
    <location>
        <begin position="1"/>
        <end position="12"/>
    </location>
</feature>
<feature type="region of interest" description="Disordered" evidence="1">
    <location>
        <begin position="1"/>
        <end position="23"/>
    </location>
</feature>
<name>A0AAV7J8G0_COTGL</name>
<proteinExistence type="predicted"/>
<evidence type="ECO:0000256" key="1">
    <source>
        <dbReference type="SAM" id="MobiDB-lite"/>
    </source>
</evidence>
<sequence>MTGDYLRGDNTESIKSQTSEEEEEALVSGFLSFIPRRVSTGSSQVSEKDKWQKPPAPAIEESSPQDGSTGRDLMLHPSFAKHLLYWLEAHKHFGYITQLTLCLKAPRVAHDNIHLGRYRVSQGGNAAWVVRVTPGSTDRTKEPEQSDMVSRGNTASLDKESTRFESLEGVTGVQKEDHPKRVERPKVSSPNIPSAKMISSAHINALTAITERTSYLSDNRKMENDIDLLELRKGEKIDKTNGVLLGTTISPFTKPGLPNRVSFQSVPNQLATPERKEARLTSLSGFLATTDSGKRFQELGQSKFPRIKSVEIEGHRGNVRQTLDAEETAETTQVSPISLGSKTQMDLVLTAVDSDDSTNHSQIENTIEIVSSHPLRFQSEASVKQVTLISTSVTTGSIDKDEFIHSTVNRWTRNKNSETTLPSTAVSLPRRYMRDITETNCDKFEIGDETKREFYSPNYPLNYPPLQDCVRILEGEFFFSSFNSYRIMSDLMIFVFRKSICGLMFTNILQITCFPRSECVSISLAFNVSVYRSTAKCYTWD</sequence>
<evidence type="ECO:0000313" key="3">
    <source>
        <dbReference type="Proteomes" id="UP000826195"/>
    </source>
</evidence>
<protein>
    <submittedName>
        <fullName evidence="2">Uncharacterized protein</fullName>
    </submittedName>
</protein>
<feature type="region of interest" description="Disordered" evidence="1">
    <location>
        <begin position="39"/>
        <end position="71"/>
    </location>
</feature>
<accession>A0AAV7J8G0</accession>
<feature type="region of interest" description="Disordered" evidence="1">
    <location>
        <begin position="135"/>
        <end position="194"/>
    </location>
</feature>
<feature type="compositionally biased region" description="Polar residues" evidence="1">
    <location>
        <begin position="147"/>
        <end position="156"/>
    </location>
</feature>
<keyword evidence="3" id="KW-1185">Reference proteome</keyword>
<feature type="compositionally biased region" description="Basic and acidic residues" evidence="1">
    <location>
        <begin position="174"/>
        <end position="186"/>
    </location>
</feature>
<dbReference type="AlphaFoldDB" id="A0AAV7J8G0"/>
<gene>
    <name evidence="2" type="ORF">KQX54_021887</name>
</gene>
<comment type="caution">
    <text evidence="2">The sequence shown here is derived from an EMBL/GenBank/DDBJ whole genome shotgun (WGS) entry which is preliminary data.</text>
</comment>
<feature type="compositionally biased region" description="Basic and acidic residues" evidence="1">
    <location>
        <begin position="157"/>
        <end position="166"/>
    </location>
</feature>
<reference evidence="2 3" key="1">
    <citation type="journal article" date="2021" name="J. Hered.">
        <title>A chromosome-level genome assembly of the parasitoid wasp, Cotesia glomerata (Hymenoptera: Braconidae).</title>
        <authorList>
            <person name="Pinto B.J."/>
            <person name="Weis J.J."/>
            <person name="Gamble T."/>
            <person name="Ode P.J."/>
            <person name="Paul R."/>
            <person name="Zaspel J.M."/>
        </authorList>
    </citation>
    <scope>NUCLEOTIDE SEQUENCE [LARGE SCALE GENOMIC DNA]</scope>
    <source>
        <strain evidence="2">CgM1</strain>
    </source>
</reference>
<evidence type="ECO:0000313" key="2">
    <source>
        <dbReference type="EMBL" id="KAH0569175.1"/>
    </source>
</evidence>